<dbReference type="InterPro" id="IPR001138">
    <property type="entry name" value="Zn2Cys6_DnaBD"/>
</dbReference>
<dbReference type="GO" id="GO:0000981">
    <property type="term" value="F:DNA-binding transcription factor activity, RNA polymerase II-specific"/>
    <property type="evidence" value="ECO:0007669"/>
    <property type="project" value="InterPro"/>
</dbReference>
<dbReference type="InterPro" id="IPR050335">
    <property type="entry name" value="ERT1_acuK_gluconeogen_tf"/>
</dbReference>
<accession>A0A8H7BP96</accession>
<evidence type="ECO:0008006" key="8">
    <source>
        <dbReference type="Google" id="ProtNLM"/>
    </source>
</evidence>
<dbReference type="AlphaFoldDB" id="A0A8H7BP96"/>
<evidence type="ECO:0000259" key="4">
    <source>
        <dbReference type="PROSITE" id="PS50048"/>
    </source>
</evidence>
<dbReference type="PROSITE" id="PS50112">
    <property type="entry name" value="PAS"/>
    <property type="match status" value="1"/>
</dbReference>
<keyword evidence="1" id="KW-0479">Metal-binding</keyword>
<organism evidence="6 7">
    <name type="scientific">Apophysomyces ossiformis</name>
    <dbReference type="NCBI Taxonomy" id="679940"/>
    <lineage>
        <taxon>Eukaryota</taxon>
        <taxon>Fungi</taxon>
        <taxon>Fungi incertae sedis</taxon>
        <taxon>Mucoromycota</taxon>
        <taxon>Mucoromycotina</taxon>
        <taxon>Mucoromycetes</taxon>
        <taxon>Mucorales</taxon>
        <taxon>Mucorineae</taxon>
        <taxon>Mucoraceae</taxon>
        <taxon>Apophysomyces</taxon>
    </lineage>
</organism>
<proteinExistence type="predicted"/>
<feature type="domain" description="Zn(2)-C6 fungal-type" evidence="4">
    <location>
        <begin position="74"/>
        <end position="103"/>
    </location>
</feature>
<feature type="compositionally biased region" description="Basic residues" evidence="3">
    <location>
        <begin position="107"/>
        <end position="118"/>
    </location>
</feature>
<dbReference type="PANTHER" id="PTHR47659">
    <property type="entry name" value="ZN(II)2CYS6 TRANSCRIPTION FACTOR (EUROFUNG)-RELATED"/>
    <property type="match status" value="1"/>
</dbReference>
<protein>
    <recommendedName>
        <fullName evidence="8">Zn(2)-C6 fungal-type domain-containing protein</fullName>
    </recommendedName>
</protein>
<dbReference type="PROSITE" id="PS50048">
    <property type="entry name" value="ZN2_CY6_FUNGAL_2"/>
    <property type="match status" value="1"/>
</dbReference>
<dbReference type="SMART" id="SM00066">
    <property type="entry name" value="GAL4"/>
    <property type="match status" value="1"/>
</dbReference>
<feature type="compositionally biased region" description="Low complexity" evidence="3">
    <location>
        <begin position="632"/>
        <end position="666"/>
    </location>
</feature>
<dbReference type="PROSITE" id="PS00463">
    <property type="entry name" value="ZN2_CY6_FUNGAL_1"/>
    <property type="match status" value="1"/>
</dbReference>
<keyword evidence="7" id="KW-1185">Reference proteome</keyword>
<dbReference type="EMBL" id="JABAYA010000062">
    <property type="protein sequence ID" value="KAF7727198.1"/>
    <property type="molecule type" value="Genomic_DNA"/>
</dbReference>
<sequence>MAAAVDITAATAVFPSSSTATSNDTQTDAVITPLAITTSPASAITTATPTTTVKSAPPSITPAKRGYKSHVPSACINCKKAHLACDVSRPCKRCVSMGKTDTCQDIKHKKRGRPKLRDKRSNGSGPGTGNKYGAIYGNNNIQIPNSSVTSSTTTADFQQSISFIHEPIESFQDQNRGEDRLSVSASLATSQLQPAVVRLSTTPQITRPAPLALQPATFPIQPYPTVTYTTPLPLQAYASTAAAAAAAAASVIPHLPPTSLPPTPLEPLQVMHSFEGALSPPRASPNSVKEDQRVVILFLSMEVCCARISDEVLDLWGYYPQELAHRSLYDFISSKDSDRLSRLHRLLLDNVLDVAKQSDPSYDISHPPPTERSTSELFHCTDPVQLAMVANGSSRFSDTLHIKKRSGELELFEIVAYMGGGFGADLFITSSLSRLYIVAEFKKHCYEVSAKTAFHSTCTPWSFSSKFGRTTTMAASTTTSAASPSPSSASVSTSFSAAIATHDLTLFTTSTSTTTSASASTTSTTNKTIDMPTATEGNTSISMSHPSRHLLPFHSSHKHHLNKPSLLSSRPISDLRTTTSHSWNSIGPRHVAAPHDLRQYSLPTHFTVNSHLNTVSFPKLPETPKVNVAPITSTTAATATTTTMTTTRRRSSSSSNGSSSSHSVSHVGRRSLGQEPSSSSSSSSSSSFSSSTWAPIHPILNSVSNPMARQDSSNPYSTLAYRFASSAAVVSGPGVPRGGDPSVTHPTQQYFLQTSSSTLNAAASAAQVHSRLGSNSSRWLDNNSDRPAEEDTAAGNDRARGKTDSNRKVGMSIRSLLC</sequence>
<dbReference type="Gene3D" id="3.30.450.20">
    <property type="entry name" value="PAS domain"/>
    <property type="match status" value="1"/>
</dbReference>
<dbReference type="GO" id="GO:0008270">
    <property type="term" value="F:zinc ion binding"/>
    <property type="evidence" value="ECO:0007669"/>
    <property type="project" value="InterPro"/>
</dbReference>
<feature type="region of interest" description="Disordered" evidence="3">
    <location>
        <begin position="771"/>
        <end position="818"/>
    </location>
</feature>
<evidence type="ECO:0000256" key="2">
    <source>
        <dbReference type="ARBA" id="ARBA00023242"/>
    </source>
</evidence>
<feature type="region of interest" description="Disordered" evidence="3">
    <location>
        <begin position="105"/>
        <end position="130"/>
    </location>
</feature>
<feature type="compositionally biased region" description="Low complexity" evidence="3">
    <location>
        <begin position="677"/>
        <end position="691"/>
    </location>
</feature>
<dbReference type="CDD" id="cd00067">
    <property type="entry name" value="GAL4"/>
    <property type="match status" value="1"/>
</dbReference>
<gene>
    <name evidence="6" type="ORF">EC973_007896</name>
</gene>
<dbReference type="SUPFAM" id="SSF57701">
    <property type="entry name" value="Zn2/Cys6 DNA-binding domain"/>
    <property type="match status" value="1"/>
</dbReference>
<feature type="domain" description="PAS" evidence="5">
    <location>
        <begin position="308"/>
        <end position="351"/>
    </location>
</feature>
<name>A0A8H7BP96_9FUNG</name>
<evidence type="ECO:0000313" key="6">
    <source>
        <dbReference type="EMBL" id="KAF7727198.1"/>
    </source>
</evidence>
<evidence type="ECO:0000256" key="3">
    <source>
        <dbReference type="SAM" id="MobiDB-lite"/>
    </source>
</evidence>
<evidence type="ECO:0000256" key="1">
    <source>
        <dbReference type="ARBA" id="ARBA00022723"/>
    </source>
</evidence>
<evidence type="ECO:0000313" key="7">
    <source>
        <dbReference type="Proteomes" id="UP000605846"/>
    </source>
</evidence>
<feature type="compositionally biased region" description="Polar residues" evidence="3">
    <location>
        <begin position="772"/>
        <end position="782"/>
    </location>
</feature>
<feature type="compositionally biased region" description="Basic and acidic residues" evidence="3">
    <location>
        <begin position="797"/>
        <end position="807"/>
    </location>
</feature>
<dbReference type="InterPro" id="IPR000014">
    <property type="entry name" value="PAS"/>
</dbReference>
<dbReference type="Proteomes" id="UP000605846">
    <property type="component" value="Unassembled WGS sequence"/>
</dbReference>
<dbReference type="InterPro" id="IPR036864">
    <property type="entry name" value="Zn2-C6_fun-type_DNA-bd_sf"/>
</dbReference>
<reference evidence="6" key="1">
    <citation type="submission" date="2020-01" db="EMBL/GenBank/DDBJ databases">
        <title>Genome Sequencing of Three Apophysomyces-Like Fungal Strains Confirms a Novel Fungal Genus in the Mucoromycota with divergent Burkholderia-like Endosymbiotic Bacteria.</title>
        <authorList>
            <person name="Stajich J.E."/>
            <person name="Macias A.M."/>
            <person name="Carter-House D."/>
            <person name="Lovett B."/>
            <person name="Kasson L.R."/>
            <person name="Berry K."/>
            <person name="Grigoriev I."/>
            <person name="Chang Y."/>
            <person name="Spatafora J."/>
            <person name="Kasson M.T."/>
        </authorList>
    </citation>
    <scope>NUCLEOTIDE SEQUENCE</scope>
    <source>
        <strain evidence="6">NRRL A-21654</strain>
    </source>
</reference>
<dbReference type="PANTHER" id="PTHR47659:SF4">
    <property type="entry name" value="ZN(II)2CYS6 TRANSCRIPTION FACTOR (EUROFUNG)"/>
    <property type="match status" value="1"/>
</dbReference>
<keyword evidence="2" id="KW-0539">Nucleus</keyword>
<feature type="region of interest" description="Disordered" evidence="3">
    <location>
        <begin position="617"/>
        <end position="691"/>
    </location>
</feature>
<comment type="caution">
    <text evidence="6">The sequence shown here is derived from an EMBL/GenBank/DDBJ whole genome shotgun (WGS) entry which is preliminary data.</text>
</comment>
<dbReference type="OrthoDB" id="1555531at2759"/>
<evidence type="ECO:0000259" key="5">
    <source>
        <dbReference type="PROSITE" id="PS50112"/>
    </source>
</evidence>